<accession>A0ABU8HGD7</accession>
<gene>
    <name evidence="1" type="ORF">WAK64_14500</name>
</gene>
<name>A0ABU8HGD7_9BACI</name>
<reference evidence="1 2" key="1">
    <citation type="journal article" date="2018" name="J. Microbiol.">
        <title>Bacillus spongiae sp. nov., isolated from sponge of Jeju Island.</title>
        <authorList>
            <person name="Lee G.E."/>
            <person name="Im W.T."/>
            <person name="Park J.S."/>
        </authorList>
    </citation>
    <scope>NUCLEOTIDE SEQUENCE [LARGE SCALE GENOMIC DNA]</scope>
    <source>
        <strain evidence="1 2">135PIL107-10</strain>
    </source>
</reference>
<keyword evidence="2" id="KW-1185">Reference proteome</keyword>
<evidence type="ECO:0000313" key="1">
    <source>
        <dbReference type="EMBL" id="MEI5908266.1"/>
    </source>
</evidence>
<sequence>MNISYHSILSKMEKELQQAKSGGEIRDHLHIIKALCEVILDDTPASTTNVSVVEPIAPQKTTSVTLPEQRALKTDDGANGDSIFDF</sequence>
<dbReference type="RefSeq" id="WP_336587713.1">
    <property type="nucleotide sequence ID" value="NZ_JBBAXC010000012.1"/>
</dbReference>
<comment type="caution">
    <text evidence="1">The sequence shown here is derived from an EMBL/GenBank/DDBJ whole genome shotgun (WGS) entry which is preliminary data.</text>
</comment>
<proteinExistence type="predicted"/>
<dbReference type="EMBL" id="JBBAXC010000012">
    <property type="protein sequence ID" value="MEI5908266.1"/>
    <property type="molecule type" value="Genomic_DNA"/>
</dbReference>
<dbReference type="Proteomes" id="UP001312865">
    <property type="component" value="Unassembled WGS sequence"/>
</dbReference>
<organism evidence="1 2">
    <name type="scientific">Bacillus spongiae</name>
    <dbReference type="NCBI Taxonomy" id="2683610"/>
    <lineage>
        <taxon>Bacteria</taxon>
        <taxon>Bacillati</taxon>
        <taxon>Bacillota</taxon>
        <taxon>Bacilli</taxon>
        <taxon>Bacillales</taxon>
        <taxon>Bacillaceae</taxon>
        <taxon>Bacillus</taxon>
    </lineage>
</organism>
<protein>
    <submittedName>
        <fullName evidence="1">YwdI family protein</fullName>
    </submittedName>
</protein>
<evidence type="ECO:0000313" key="2">
    <source>
        <dbReference type="Proteomes" id="UP001312865"/>
    </source>
</evidence>
<dbReference type="InterPro" id="IPR035218">
    <property type="entry name" value="DUF5327"/>
</dbReference>
<dbReference type="Pfam" id="PF17261">
    <property type="entry name" value="DUF5327"/>
    <property type="match status" value="1"/>
</dbReference>